<dbReference type="VEuPathDB" id="TriTrypDB:BCY84_17351"/>
<feature type="compositionally biased region" description="Basic and acidic residues" evidence="1">
    <location>
        <begin position="99"/>
        <end position="115"/>
    </location>
</feature>
<dbReference type="VEuPathDB" id="TriTrypDB:TCSYLVIO_001586"/>
<proteinExistence type="predicted"/>
<dbReference type="VEuPathDB" id="TriTrypDB:Tc_MARK_135"/>
<protein>
    <submittedName>
        <fullName evidence="2">Uncharacterized protein</fullName>
    </submittedName>
</protein>
<dbReference type="VEuPathDB" id="TriTrypDB:TcBrA4_0094000"/>
<dbReference type="EMBL" id="PRFA01000049">
    <property type="protein sequence ID" value="PWU90615.1"/>
    <property type="molecule type" value="Genomic_DNA"/>
</dbReference>
<name>A0A2V2V259_TRYCR</name>
<dbReference type="VEuPathDB" id="TriTrypDB:C4B63_49g116"/>
<dbReference type="OrthoDB" id="243070at2759"/>
<evidence type="ECO:0000313" key="2">
    <source>
        <dbReference type="EMBL" id="PWU90615.1"/>
    </source>
</evidence>
<dbReference type="VEuPathDB" id="TriTrypDB:TcCLB.510529.39"/>
<dbReference type="Proteomes" id="UP000246121">
    <property type="component" value="Unassembled WGS sequence"/>
</dbReference>
<dbReference type="VEuPathDB" id="TriTrypDB:C3747_22g75"/>
<comment type="caution">
    <text evidence="2">The sequence shown here is derived from an EMBL/GenBank/DDBJ whole genome shotgun (WGS) entry which is preliminary data.</text>
</comment>
<accession>A0A2V2V259</accession>
<gene>
    <name evidence="2" type="ORF">C4B63_49g116</name>
</gene>
<sequence length="389" mass="42641">MLPFLQRHWEAGLEGPLIEEMISSAFSDFAPYAGAEQQQLRFVRRQMDGTTSSFMYDDEGDWAVNVENRNIGAVAFSTRREVLCDLRARVPLRLGSVENDNHNDKPGGNADRTEISHAVSSQTRDSQRRFISSAALPSRGRPGTIGVLEVLFSPAVERYGVGLRAGPFSLRTTTGPARSEEKESPNSTQTDTTRRTPIFIDGSWCVPVGPMLPDFLATALPSSLHLSVALQHPMGSAEGDTLASLCFHSKTHERYEDTFHFLVVQTLISSNRLSHSSNEIARSRSTLFSGDVSWRDLGTLIGVSKSFGNGLFRLSASSMMHDGEMDYEAAMMLDATPAFANQTQFKVGINKVGCIGIGIATKIFEGLQLTLGVHHLRRSGTRFGLEIAI</sequence>
<dbReference type="VEuPathDB" id="TriTrypDB:TcG_03820"/>
<dbReference type="VEuPathDB" id="TriTrypDB:TcCLB.432027.9"/>
<feature type="region of interest" description="Disordered" evidence="1">
    <location>
        <begin position="96"/>
        <end position="128"/>
    </location>
</feature>
<evidence type="ECO:0000256" key="1">
    <source>
        <dbReference type="SAM" id="MobiDB-lite"/>
    </source>
</evidence>
<dbReference type="VEuPathDB" id="TriTrypDB:TCDM_02588"/>
<organism evidence="2 3">
    <name type="scientific">Trypanosoma cruzi</name>
    <dbReference type="NCBI Taxonomy" id="5693"/>
    <lineage>
        <taxon>Eukaryota</taxon>
        <taxon>Discoba</taxon>
        <taxon>Euglenozoa</taxon>
        <taxon>Kinetoplastea</taxon>
        <taxon>Metakinetoplastina</taxon>
        <taxon>Trypanosomatida</taxon>
        <taxon>Trypanosomatidae</taxon>
        <taxon>Trypanosoma</taxon>
        <taxon>Schizotrypanum</taxon>
    </lineage>
</organism>
<dbReference type="VEuPathDB" id="TriTrypDB:TcCL_NonESM00485"/>
<evidence type="ECO:0000313" key="3">
    <source>
        <dbReference type="Proteomes" id="UP000246121"/>
    </source>
</evidence>
<dbReference type="VEuPathDB" id="TriTrypDB:TcCLB.511817.270"/>
<dbReference type="VEuPathDB" id="TriTrypDB:ECC02_005786"/>
<reference evidence="2 3" key="1">
    <citation type="journal article" date="2018" name="Microb. Genom.">
        <title>Expanding an expanded genome: long-read sequencing of Trypanosoma cruzi.</title>
        <authorList>
            <person name="Berna L."/>
            <person name="Rodriguez M."/>
            <person name="Chiribao M.L."/>
            <person name="Parodi-Talice A."/>
            <person name="Pita S."/>
            <person name="Rijo G."/>
            <person name="Alvarez-Valin F."/>
            <person name="Robello C."/>
        </authorList>
    </citation>
    <scope>NUCLEOTIDE SEQUENCE [LARGE SCALE GENOMIC DNA]</scope>
    <source>
        <strain evidence="2 3">Dm28c</strain>
    </source>
</reference>
<feature type="region of interest" description="Disordered" evidence="1">
    <location>
        <begin position="170"/>
        <end position="194"/>
    </location>
</feature>
<dbReference type="AlphaFoldDB" id="A0A2V2V259"/>